<dbReference type="GO" id="GO:0005886">
    <property type="term" value="C:plasma membrane"/>
    <property type="evidence" value="ECO:0007669"/>
    <property type="project" value="UniProtKB-SubCell"/>
</dbReference>
<dbReference type="Gene3D" id="3.40.50.300">
    <property type="entry name" value="P-loop containing nucleotide triphosphate hydrolases"/>
    <property type="match status" value="1"/>
</dbReference>
<gene>
    <name evidence="7" type="ORF">J2R62_18875</name>
</gene>
<evidence type="ECO:0000256" key="4">
    <source>
        <dbReference type="ARBA" id="ARBA00023136"/>
    </source>
</evidence>
<dbReference type="InterPro" id="IPR036640">
    <property type="entry name" value="ABC1_TM_sf"/>
</dbReference>
<dbReference type="PROSITE" id="PS50929">
    <property type="entry name" value="ABC_TM1F"/>
    <property type="match status" value="1"/>
</dbReference>
<keyword evidence="3 5" id="KW-1133">Transmembrane helix</keyword>
<keyword evidence="7" id="KW-0067">ATP-binding</keyword>
<keyword evidence="2 5" id="KW-0812">Transmembrane</keyword>
<evidence type="ECO:0000256" key="1">
    <source>
        <dbReference type="ARBA" id="ARBA00004651"/>
    </source>
</evidence>
<evidence type="ECO:0000313" key="8">
    <source>
        <dbReference type="Proteomes" id="UP000664658"/>
    </source>
</evidence>
<dbReference type="GO" id="GO:0015421">
    <property type="term" value="F:ABC-type oligopeptide transporter activity"/>
    <property type="evidence" value="ECO:0007669"/>
    <property type="project" value="TreeGrafter"/>
</dbReference>
<comment type="caution">
    <text evidence="7">The sequence shown here is derived from an EMBL/GenBank/DDBJ whole genome shotgun (WGS) entry which is preliminary data.</text>
</comment>
<name>A0A8I2B4Y2_PLESH</name>
<dbReference type="PANTHER" id="PTHR43394">
    <property type="entry name" value="ATP-DEPENDENT PERMEASE MDL1, MITOCHONDRIAL"/>
    <property type="match status" value="1"/>
</dbReference>
<keyword evidence="7" id="KW-0547">Nucleotide-binding</keyword>
<dbReference type="PANTHER" id="PTHR43394:SF1">
    <property type="entry name" value="ATP-BINDING CASSETTE SUB-FAMILY B MEMBER 10, MITOCHONDRIAL"/>
    <property type="match status" value="1"/>
</dbReference>
<organism evidence="7 8">
    <name type="scientific">Plesiomonas shigelloides</name>
    <name type="common">Aeromonas shigelloides</name>
    <dbReference type="NCBI Taxonomy" id="703"/>
    <lineage>
        <taxon>Bacteria</taxon>
        <taxon>Pseudomonadati</taxon>
        <taxon>Pseudomonadota</taxon>
        <taxon>Gammaproteobacteria</taxon>
        <taxon>Enterobacterales</taxon>
        <taxon>Enterobacteriaceae</taxon>
        <taxon>Plesiomonas</taxon>
    </lineage>
</organism>
<dbReference type="AlphaFoldDB" id="A0A8I2B4Y2"/>
<feature type="non-terminal residue" evidence="7">
    <location>
        <position position="1"/>
    </location>
</feature>
<feature type="domain" description="ABC transmembrane type-1" evidence="6">
    <location>
        <begin position="1"/>
        <end position="70"/>
    </location>
</feature>
<dbReference type="SUPFAM" id="SSF90123">
    <property type="entry name" value="ABC transporter transmembrane region"/>
    <property type="match status" value="1"/>
</dbReference>
<protein>
    <submittedName>
        <fullName evidence="7">Lipid ABC transporter permease/ATP-binding protein</fullName>
    </submittedName>
</protein>
<dbReference type="InterPro" id="IPR039421">
    <property type="entry name" value="Type_1_exporter"/>
</dbReference>
<reference evidence="7" key="1">
    <citation type="submission" date="2021-03" db="EMBL/GenBank/DDBJ databases">
        <title>Plesiomonas shigelloides zfcc0051, isolated from zebrafish feces.</title>
        <authorList>
            <person name="Vanderhoek Z."/>
            <person name="Gaulke C."/>
        </authorList>
    </citation>
    <scope>NUCLEOTIDE SEQUENCE</scope>
    <source>
        <strain evidence="7">Zfcc0051</strain>
    </source>
</reference>
<dbReference type="GO" id="GO:0005524">
    <property type="term" value="F:ATP binding"/>
    <property type="evidence" value="ECO:0007669"/>
    <property type="project" value="UniProtKB-KW"/>
</dbReference>
<evidence type="ECO:0000256" key="5">
    <source>
        <dbReference type="SAM" id="Phobius"/>
    </source>
</evidence>
<dbReference type="Gene3D" id="1.20.1560.10">
    <property type="entry name" value="ABC transporter type 1, transmembrane domain"/>
    <property type="match status" value="1"/>
</dbReference>
<evidence type="ECO:0000256" key="2">
    <source>
        <dbReference type="ARBA" id="ARBA00022692"/>
    </source>
</evidence>
<sequence>SMNMVSATSISDPLVHIFASSALCFVLYVASLPEVMQPLSAGTITVVFSSMMSLLRPLKSLTNVNAQFQRCMAACQPLFTILVMEPEKDDGTRRLEGATGDIEFRNGTCTYPTRETPALKDISCTVPAGKTVALVVRSGSGKSTIAN</sequence>
<feature type="transmembrane region" description="Helical" evidence="5">
    <location>
        <begin position="12"/>
        <end position="30"/>
    </location>
</feature>
<evidence type="ECO:0000259" key="6">
    <source>
        <dbReference type="PROSITE" id="PS50929"/>
    </source>
</evidence>
<dbReference type="Proteomes" id="UP000664658">
    <property type="component" value="Unassembled WGS sequence"/>
</dbReference>
<comment type="subcellular location">
    <subcellularLocation>
        <location evidence="1">Cell membrane</location>
        <topology evidence="1">Multi-pass membrane protein</topology>
    </subcellularLocation>
</comment>
<evidence type="ECO:0000313" key="7">
    <source>
        <dbReference type="EMBL" id="MBO1110171.1"/>
    </source>
</evidence>
<proteinExistence type="predicted"/>
<dbReference type="SUPFAM" id="SSF52540">
    <property type="entry name" value="P-loop containing nucleoside triphosphate hydrolases"/>
    <property type="match status" value="1"/>
</dbReference>
<feature type="non-terminal residue" evidence="7">
    <location>
        <position position="147"/>
    </location>
</feature>
<dbReference type="InterPro" id="IPR011527">
    <property type="entry name" value="ABC1_TM_dom"/>
</dbReference>
<dbReference type="InterPro" id="IPR027417">
    <property type="entry name" value="P-loop_NTPase"/>
</dbReference>
<accession>A0A8I2B4Y2</accession>
<evidence type="ECO:0000256" key="3">
    <source>
        <dbReference type="ARBA" id="ARBA00022989"/>
    </source>
</evidence>
<keyword evidence="4 5" id="KW-0472">Membrane</keyword>
<dbReference type="EMBL" id="JAFNAA010000395">
    <property type="protein sequence ID" value="MBO1110171.1"/>
    <property type="molecule type" value="Genomic_DNA"/>
</dbReference>